<feature type="repeat" description="ANK" evidence="3">
    <location>
        <begin position="171"/>
        <end position="203"/>
    </location>
</feature>
<keyword evidence="1" id="KW-0677">Repeat</keyword>
<organism evidence="4">
    <name type="scientific">Darwinula stevensoni</name>
    <dbReference type="NCBI Taxonomy" id="69355"/>
    <lineage>
        <taxon>Eukaryota</taxon>
        <taxon>Metazoa</taxon>
        <taxon>Ecdysozoa</taxon>
        <taxon>Arthropoda</taxon>
        <taxon>Crustacea</taxon>
        <taxon>Oligostraca</taxon>
        <taxon>Ostracoda</taxon>
        <taxon>Podocopa</taxon>
        <taxon>Podocopida</taxon>
        <taxon>Darwinulocopina</taxon>
        <taxon>Darwinuloidea</taxon>
        <taxon>Darwinulidae</taxon>
        <taxon>Darwinula</taxon>
    </lineage>
</organism>
<dbReference type="SUPFAM" id="SSF48403">
    <property type="entry name" value="Ankyrin repeat"/>
    <property type="match status" value="1"/>
</dbReference>
<keyword evidence="5" id="KW-1185">Reference proteome</keyword>
<keyword evidence="2 3" id="KW-0040">ANK repeat</keyword>
<dbReference type="GO" id="GO:0085020">
    <property type="term" value="P:protein K6-linked ubiquitination"/>
    <property type="evidence" value="ECO:0007669"/>
    <property type="project" value="TreeGrafter"/>
</dbReference>
<dbReference type="PROSITE" id="PS50088">
    <property type="entry name" value="ANK_REPEAT"/>
    <property type="match status" value="3"/>
</dbReference>
<sequence length="290" mass="31661">MPYVCVRGQLGEVKPETKVFGLPTRELDELARFLDNHGGKIGPDGTAFSNTPVQILDALQFKFNYKVIIMPYVVVRGNLGMANTKVYGLADREIREISKHLQPGKFGPSGDPHVGVDGITFYNSPVLVMNQLEFHFGYKVVAGSAQAMEGNEARVRELLEKGHAVNGIDATGYAPLHYAARNGHVSVCRLLLDSGADVNLPTRAGSTSALLRAALRGHESVLKLLLDQGADPRLRDSDGKTALHKAAEQGHVSIVKELLSRCPELRNIPDNKGRCAKDYTHDVQILQFLS</sequence>
<evidence type="ECO:0000256" key="1">
    <source>
        <dbReference type="ARBA" id="ARBA00022737"/>
    </source>
</evidence>
<dbReference type="Gene3D" id="1.25.40.20">
    <property type="entry name" value="Ankyrin repeat-containing domain"/>
    <property type="match status" value="2"/>
</dbReference>
<feature type="repeat" description="ANK" evidence="3">
    <location>
        <begin position="205"/>
        <end position="237"/>
    </location>
</feature>
<dbReference type="PROSITE" id="PS50297">
    <property type="entry name" value="ANK_REP_REGION"/>
    <property type="match status" value="3"/>
</dbReference>
<name>A0A7R8XCA0_9CRUS</name>
<dbReference type="EMBL" id="LR901141">
    <property type="protein sequence ID" value="CAD7247889.1"/>
    <property type="molecule type" value="Genomic_DNA"/>
</dbReference>
<accession>A0A7R8XCA0</accession>
<dbReference type="OrthoDB" id="6339901at2759"/>
<proteinExistence type="predicted"/>
<dbReference type="AlphaFoldDB" id="A0A7R8XCA0"/>
<evidence type="ECO:0000313" key="5">
    <source>
        <dbReference type="Proteomes" id="UP000677054"/>
    </source>
</evidence>
<dbReference type="EMBL" id="CAJPEV010001624">
    <property type="protein sequence ID" value="CAG0893572.1"/>
    <property type="molecule type" value="Genomic_DNA"/>
</dbReference>
<evidence type="ECO:0000313" key="4">
    <source>
        <dbReference type="EMBL" id="CAD7247889.1"/>
    </source>
</evidence>
<evidence type="ECO:0000256" key="2">
    <source>
        <dbReference type="ARBA" id="ARBA00023043"/>
    </source>
</evidence>
<dbReference type="PANTHER" id="PTHR24171">
    <property type="entry name" value="ANKYRIN REPEAT DOMAIN-CONTAINING PROTEIN 39-RELATED"/>
    <property type="match status" value="1"/>
</dbReference>
<dbReference type="GO" id="GO:0070531">
    <property type="term" value="C:BRCA1-A complex"/>
    <property type="evidence" value="ECO:0007669"/>
    <property type="project" value="TreeGrafter"/>
</dbReference>
<dbReference type="GO" id="GO:0031436">
    <property type="term" value="C:BRCA1-BARD1 complex"/>
    <property type="evidence" value="ECO:0007669"/>
    <property type="project" value="TreeGrafter"/>
</dbReference>
<protein>
    <submittedName>
        <fullName evidence="4">Uncharacterized protein</fullName>
    </submittedName>
</protein>
<dbReference type="Pfam" id="PF12796">
    <property type="entry name" value="Ank_2"/>
    <property type="match status" value="2"/>
</dbReference>
<gene>
    <name evidence="4" type="ORF">DSTB1V02_LOCUS7714</name>
</gene>
<dbReference type="GO" id="GO:0004842">
    <property type="term" value="F:ubiquitin-protein transferase activity"/>
    <property type="evidence" value="ECO:0007669"/>
    <property type="project" value="TreeGrafter"/>
</dbReference>
<dbReference type="PANTHER" id="PTHR24171:SF9">
    <property type="entry name" value="ANKYRIN REPEAT DOMAIN-CONTAINING PROTEIN 39"/>
    <property type="match status" value="1"/>
</dbReference>
<dbReference type="PRINTS" id="PR01415">
    <property type="entry name" value="ANKYRIN"/>
</dbReference>
<reference evidence="4" key="1">
    <citation type="submission" date="2020-11" db="EMBL/GenBank/DDBJ databases">
        <authorList>
            <person name="Tran Van P."/>
        </authorList>
    </citation>
    <scope>NUCLEOTIDE SEQUENCE</scope>
</reference>
<dbReference type="InterPro" id="IPR002110">
    <property type="entry name" value="Ankyrin_rpt"/>
</dbReference>
<dbReference type="Proteomes" id="UP000677054">
    <property type="component" value="Unassembled WGS sequence"/>
</dbReference>
<dbReference type="SMART" id="SM00248">
    <property type="entry name" value="ANK"/>
    <property type="match status" value="3"/>
</dbReference>
<dbReference type="InterPro" id="IPR036770">
    <property type="entry name" value="Ankyrin_rpt-contain_sf"/>
</dbReference>
<feature type="repeat" description="ANK" evidence="3">
    <location>
        <begin position="238"/>
        <end position="261"/>
    </location>
</feature>
<evidence type="ECO:0000256" key="3">
    <source>
        <dbReference type="PROSITE-ProRule" id="PRU00023"/>
    </source>
</evidence>